<dbReference type="InterPro" id="IPR012674">
    <property type="entry name" value="Calycin"/>
</dbReference>
<proteinExistence type="predicted"/>
<evidence type="ECO:0000256" key="1">
    <source>
        <dbReference type="SAM" id="SignalP"/>
    </source>
</evidence>
<feature type="chain" id="PRO_5034540192" evidence="1">
    <location>
        <begin position="20"/>
        <end position="194"/>
    </location>
</feature>
<name>A0A8D9BYA2_9HEMI</name>
<dbReference type="AlphaFoldDB" id="A0A8D9BYA2"/>
<dbReference type="EMBL" id="HBUF01673893">
    <property type="protein sequence ID" value="CAG6791002.1"/>
    <property type="molecule type" value="Transcribed_RNA"/>
</dbReference>
<dbReference type="Gene3D" id="2.40.128.20">
    <property type="match status" value="1"/>
</dbReference>
<protein>
    <submittedName>
        <fullName evidence="2">Uncharacterized protein</fullName>
    </submittedName>
</protein>
<feature type="signal peptide" evidence="1">
    <location>
        <begin position="1"/>
        <end position="19"/>
    </location>
</feature>
<accession>A0A8D9BYA2</accession>
<sequence>MFKIFQFLFVLSVLNCALALRSSGRCPSIKIPSKFNHRWFAGKTWYEYKRSGEPEWEVDTTCNKLYYNGPFSPKQSKMIFSKPDGFNGLAELFIKENKKTAGRNDGKMTWELHSMVEDTSVTENVRVLATDYYSYFLLWSCYDYGWYHEEWATIWTGFKGGNSAIDEKIKPALQMIDPEHKFKAVNQTNCHDYM</sequence>
<evidence type="ECO:0000313" key="2">
    <source>
        <dbReference type="EMBL" id="CAG6791002.1"/>
    </source>
</evidence>
<keyword evidence="1" id="KW-0732">Signal</keyword>
<dbReference type="SUPFAM" id="SSF50814">
    <property type="entry name" value="Lipocalins"/>
    <property type="match status" value="1"/>
</dbReference>
<organism evidence="2">
    <name type="scientific">Cacopsylla melanoneura</name>
    <dbReference type="NCBI Taxonomy" id="428564"/>
    <lineage>
        <taxon>Eukaryota</taxon>
        <taxon>Metazoa</taxon>
        <taxon>Ecdysozoa</taxon>
        <taxon>Arthropoda</taxon>
        <taxon>Hexapoda</taxon>
        <taxon>Insecta</taxon>
        <taxon>Pterygota</taxon>
        <taxon>Neoptera</taxon>
        <taxon>Paraneoptera</taxon>
        <taxon>Hemiptera</taxon>
        <taxon>Sternorrhyncha</taxon>
        <taxon>Psylloidea</taxon>
        <taxon>Psyllidae</taxon>
        <taxon>Psyllinae</taxon>
        <taxon>Cacopsylla</taxon>
    </lineage>
</organism>
<reference evidence="2" key="1">
    <citation type="submission" date="2021-05" db="EMBL/GenBank/DDBJ databases">
        <authorList>
            <person name="Alioto T."/>
            <person name="Alioto T."/>
            <person name="Gomez Garrido J."/>
        </authorList>
    </citation>
    <scope>NUCLEOTIDE SEQUENCE</scope>
</reference>